<dbReference type="InterPro" id="IPR026444">
    <property type="entry name" value="Secre_tail"/>
</dbReference>
<feature type="domain" description="Malectin" evidence="11">
    <location>
        <begin position="1159"/>
        <end position="1293"/>
    </location>
</feature>
<accession>A0A2N3U7Q2</accession>
<dbReference type="SUPFAM" id="SSF49785">
    <property type="entry name" value="Galactose-binding domain-like"/>
    <property type="match status" value="2"/>
</dbReference>
<dbReference type="Gene3D" id="2.60.120.430">
    <property type="entry name" value="Galactose-binding lectin"/>
    <property type="match status" value="2"/>
</dbReference>
<dbReference type="PANTHER" id="PTHR13460:SF0">
    <property type="entry name" value="MALECTIN"/>
    <property type="match status" value="1"/>
</dbReference>
<dbReference type="GO" id="GO:0030246">
    <property type="term" value="F:carbohydrate binding"/>
    <property type="evidence" value="ECO:0007669"/>
    <property type="project" value="InterPro"/>
</dbReference>
<evidence type="ECO:0000313" key="14">
    <source>
        <dbReference type="Proteomes" id="UP000233782"/>
    </source>
</evidence>
<keyword evidence="8" id="KW-0325">Glycoprotein</keyword>
<dbReference type="Pfam" id="PF11721">
    <property type="entry name" value="Malectin"/>
    <property type="match status" value="1"/>
</dbReference>
<evidence type="ECO:0000256" key="5">
    <source>
        <dbReference type="ARBA" id="ARBA00022824"/>
    </source>
</evidence>
<comment type="similarity">
    <text evidence="2">Belongs to the malectin family.</text>
</comment>
<comment type="caution">
    <text evidence="13">The sequence shown here is derived from an EMBL/GenBank/DDBJ whole genome shotgun (WGS) entry which is preliminary data.</text>
</comment>
<keyword evidence="6 10" id="KW-1133">Transmembrane helix</keyword>
<comment type="subcellular location">
    <subcellularLocation>
        <location evidence="1">Endoplasmic reticulum membrane</location>
        <topology evidence="1">Single-pass type I membrane protein</topology>
    </subcellularLocation>
</comment>
<dbReference type="InterPro" id="IPR021720">
    <property type="entry name" value="Malectin_dom"/>
</dbReference>
<evidence type="ECO:0000256" key="2">
    <source>
        <dbReference type="ARBA" id="ARBA00009141"/>
    </source>
</evidence>
<evidence type="ECO:0000256" key="4">
    <source>
        <dbReference type="ARBA" id="ARBA00022729"/>
    </source>
</evidence>
<sequence>MKKTFTIEPRIIFSLIINSLFILTLVTAINSRTEGADLKNLATSYQTSPALISNISTGSGKAYTTTGLVIGAKTYVDRTYQVTSLPSILSGSFILQTANDDKQNTSTSFLSFDLSQSSTVYVAYDPRATSLPNWLSGWQKLSDRIGFNDPKISHMDLYSKTFPAGKVSLGGNLASPASGSQTNYFVVAKQSTSTSSSLISGVSSKTGRNYNLTTLAVGKEAYTDRTYKITGVPTSLNGIPFIQTPNEDKRSTSTTVVSFNLSQTSTVYVAYDPRATALPTWLSGWQKLSDKLYFDDPGTNYLDLYSRSFPAGTVSLGGNMASPAAGSQTNYLILAKQSTTTGNTLAFTPNTLNYTVEQGANVTSQSTTLSANTGSPSITLVKSEASWLTLPTSSLGTISFGPSNISSNLTPGVYQATVTANASNYQSASLQINLTVTKSSTTTQEKKFNFQPAGSSTPSGYTQDVGLAFDNGRGYGWVDPSTKQPRDLTANMRLRSGTDELRLRTLSQMQASDKGQLPGSWEHVTANGSYNVTVSAGDPNYFDSNHRINVEGVTAISNFIPSTSQKFRSATVTVQVNDGKLTIDANGGTNTKINYVIITPASSDGDKIPPTVAVKLSGVLLSPGVYANEATIAIEASDTGGSGLASIQYSLNNGSYTAYNSPFKISTAGSYTIRARAIDGNNNQTITDITSFSIVKSSQSNAYMVVENMDKFQAPDRLTFSLLQTPWRRQNEDGSYTPYNANHNKVRLKISNRGSGSLTVSGLTFSNTSAWKIATLNGSTYSSSSLPITLNSGASVEAVVEFIAKDLGGRVKLLNDKLYISSNDPNTPYKEIKLHGLWQFEGEGNDEPYAQEIINAFGFKTKVGFSATDGTSKGNTVIANSDEILSAYFLRADATKPVHVVQMAAYHSCCSSTETFQWYDKGSTTNRTVFQHNTLDGQSLLPRLRSSSTDVAQGTFSPSGAFGFKTNNSYSDRTKNYEGRIGMRIWKAVDQDGNIIPNAYIIGMDYLTSPFVNYDYQDNIYYVSNVKPEVGAVFYSELQATPSASDFGTLLTGASKSQTINLKNLGKTYSNGSSDPSITIRSIEIVGPNRDEFSASMPTTTTLTPQATTGINAVFRPSSSGIKNAALLVHYNNSMSPLRIPLYGMANTSNSTVNITKRIKGGADTNVTIGGKLWEADINYRKGNIKLDRPGATPIAGTDDDPLYQTYLSSNADFDEIRYDIPIANGNYAVRMHFAENFWSVAGARVFNISLENVTQLFNFDIFNEVGFKAALVKDFEVSVTDGTLNLKFNPTANRLALAGVEIFRIASGSNLTASQTSLISSTDKVSGSNQFNFKVYPNPNKGENLHIEIEGFGSNEHVTIQLYDVAGRTLQVSELMTDASGTKKTELVFSRKLSRGMYIIKASTDAGESHMKLVIE</sequence>
<dbReference type="InterPro" id="IPR008979">
    <property type="entry name" value="Galactose-bd-like_sf"/>
</dbReference>
<dbReference type="NCBIfam" id="NF047446">
    <property type="entry name" value="barrel_OmpL47"/>
    <property type="match status" value="1"/>
</dbReference>
<dbReference type="OrthoDB" id="175993at2"/>
<reference evidence="13 14" key="1">
    <citation type="submission" date="2017-12" db="EMBL/GenBank/DDBJ databases">
        <title>Genomic Encyclopedia of Type Strains, Phase III (KMG-III): the genomes of soil and plant-associated and newly described type strains.</title>
        <authorList>
            <person name="Whitman W."/>
        </authorList>
    </citation>
    <scope>NUCLEOTIDE SEQUENCE [LARGE SCALE GENOMIC DNA]</scope>
    <source>
        <strain evidence="13 14">LP43</strain>
    </source>
</reference>
<feature type="domain" description="Secretion system C-terminal sorting" evidence="12">
    <location>
        <begin position="1336"/>
        <end position="1416"/>
    </location>
</feature>
<dbReference type="RefSeq" id="WP_101444813.1">
    <property type="nucleotide sequence ID" value="NZ_PJMU01000003.1"/>
</dbReference>
<feature type="transmembrane region" description="Helical" evidence="10">
    <location>
        <begin position="12"/>
        <end position="29"/>
    </location>
</feature>
<dbReference type="Proteomes" id="UP000233782">
    <property type="component" value="Unassembled WGS sequence"/>
</dbReference>
<keyword evidence="7 10" id="KW-0472">Membrane</keyword>
<dbReference type="Gene3D" id="2.60.40.10">
    <property type="entry name" value="Immunoglobulins"/>
    <property type="match status" value="2"/>
</dbReference>
<evidence type="ECO:0000313" key="13">
    <source>
        <dbReference type="EMBL" id="PKV62778.1"/>
    </source>
</evidence>
<protein>
    <submittedName>
        <fullName evidence="13">Putative secreted protein (Por secretion system target)</fullName>
    </submittedName>
</protein>
<dbReference type="GO" id="GO:0016020">
    <property type="term" value="C:membrane"/>
    <property type="evidence" value="ECO:0007669"/>
    <property type="project" value="TreeGrafter"/>
</dbReference>
<evidence type="ECO:0000259" key="12">
    <source>
        <dbReference type="Pfam" id="PF18962"/>
    </source>
</evidence>
<keyword evidence="5" id="KW-0256">Endoplasmic reticulum</keyword>
<dbReference type="Pfam" id="PF18962">
    <property type="entry name" value="Por_Secre_tail"/>
    <property type="match status" value="1"/>
</dbReference>
<evidence type="ECO:0000256" key="9">
    <source>
        <dbReference type="ARBA" id="ARBA00023277"/>
    </source>
</evidence>
<dbReference type="NCBIfam" id="TIGR04183">
    <property type="entry name" value="Por_Secre_tail"/>
    <property type="match status" value="1"/>
</dbReference>
<proteinExistence type="inferred from homology"/>
<evidence type="ECO:0000256" key="6">
    <source>
        <dbReference type="ARBA" id="ARBA00022989"/>
    </source>
</evidence>
<evidence type="ECO:0000256" key="10">
    <source>
        <dbReference type="SAM" id="Phobius"/>
    </source>
</evidence>
<dbReference type="InterPro" id="IPR058094">
    <property type="entry name" value="Ig-like_OmpL47-like"/>
</dbReference>
<evidence type="ECO:0000256" key="7">
    <source>
        <dbReference type="ARBA" id="ARBA00023136"/>
    </source>
</evidence>
<dbReference type="EMBL" id="PJMU01000003">
    <property type="protein sequence ID" value="PKV62778.1"/>
    <property type="molecule type" value="Genomic_DNA"/>
</dbReference>
<organism evidence="13 14">
    <name type="scientific">Pontibacter ramchanderi</name>
    <dbReference type="NCBI Taxonomy" id="1179743"/>
    <lineage>
        <taxon>Bacteria</taxon>
        <taxon>Pseudomonadati</taxon>
        <taxon>Bacteroidota</taxon>
        <taxon>Cytophagia</taxon>
        <taxon>Cytophagales</taxon>
        <taxon>Hymenobacteraceae</taxon>
        <taxon>Pontibacter</taxon>
    </lineage>
</organism>
<name>A0A2N3U7Q2_9BACT</name>
<dbReference type="PANTHER" id="PTHR13460">
    <property type="match status" value="1"/>
</dbReference>
<keyword evidence="4" id="KW-0732">Signal</keyword>
<keyword evidence="9" id="KW-0119">Carbohydrate metabolism</keyword>
<evidence type="ECO:0000256" key="8">
    <source>
        <dbReference type="ARBA" id="ARBA00023180"/>
    </source>
</evidence>
<dbReference type="InterPro" id="IPR013783">
    <property type="entry name" value="Ig-like_fold"/>
</dbReference>
<evidence type="ECO:0000256" key="1">
    <source>
        <dbReference type="ARBA" id="ARBA00004115"/>
    </source>
</evidence>
<evidence type="ECO:0000259" key="11">
    <source>
        <dbReference type="Pfam" id="PF11721"/>
    </source>
</evidence>
<keyword evidence="3 10" id="KW-0812">Transmembrane</keyword>
<keyword evidence="14" id="KW-1185">Reference proteome</keyword>
<gene>
    <name evidence="13" type="ORF">BD749_2608</name>
</gene>
<evidence type="ECO:0000256" key="3">
    <source>
        <dbReference type="ARBA" id="ARBA00022692"/>
    </source>
</evidence>
<dbReference type="InterPro" id="IPR039155">
    <property type="entry name" value="MLEC"/>
</dbReference>